<keyword evidence="5 8" id="KW-1133">Transmembrane helix</keyword>
<evidence type="ECO:0000256" key="5">
    <source>
        <dbReference type="ARBA" id="ARBA00022989"/>
    </source>
</evidence>
<keyword evidence="7" id="KW-0012">Acyltransferase</keyword>
<evidence type="ECO:0000256" key="3">
    <source>
        <dbReference type="ARBA" id="ARBA00022475"/>
    </source>
</evidence>
<feature type="transmembrane region" description="Helical" evidence="8">
    <location>
        <begin position="78"/>
        <end position="97"/>
    </location>
</feature>
<protein>
    <submittedName>
        <fullName evidence="9">MBOAT family protein</fullName>
    </submittedName>
</protein>
<feature type="transmembrane region" description="Helical" evidence="8">
    <location>
        <begin position="431"/>
        <end position="452"/>
    </location>
</feature>
<dbReference type="PANTHER" id="PTHR13285">
    <property type="entry name" value="ACYLTRANSFERASE"/>
    <property type="match status" value="1"/>
</dbReference>
<dbReference type="InterPro" id="IPR051085">
    <property type="entry name" value="MB_O-acyltransferase"/>
</dbReference>
<evidence type="ECO:0000313" key="9">
    <source>
        <dbReference type="EMBL" id="HIS67045.1"/>
    </source>
</evidence>
<evidence type="ECO:0000256" key="4">
    <source>
        <dbReference type="ARBA" id="ARBA00022692"/>
    </source>
</evidence>
<dbReference type="GO" id="GO:0005886">
    <property type="term" value="C:plasma membrane"/>
    <property type="evidence" value="ECO:0007669"/>
    <property type="project" value="UniProtKB-SubCell"/>
</dbReference>
<keyword evidence="7" id="KW-0808">Transferase</keyword>
<name>A0A9D1JV01_9FIRM</name>
<organism evidence="9 10">
    <name type="scientific">Candidatus Scatomorpha merdipullorum</name>
    <dbReference type="NCBI Taxonomy" id="2840927"/>
    <lineage>
        <taxon>Bacteria</taxon>
        <taxon>Bacillati</taxon>
        <taxon>Bacillota</taxon>
        <taxon>Clostridia</taxon>
        <taxon>Eubacteriales</taxon>
        <taxon>Candidatus Scatomorpha</taxon>
    </lineage>
</organism>
<feature type="transmembrane region" description="Helical" evidence="8">
    <location>
        <begin position="47"/>
        <end position="66"/>
    </location>
</feature>
<gene>
    <name evidence="9" type="ORF">IAC18_05715</name>
</gene>
<dbReference type="PIRSF" id="PIRSF500217">
    <property type="entry name" value="AlgI"/>
    <property type="match status" value="1"/>
</dbReference>
<feature type="transmembrane region" description="Helical" evidence="8">
    <location>
        <begin position="306"/>
        <end position="333"/>
    </location>
</feature>
<dbReference type="InterPro" id="IPR024194">
    <property type="entry name" value="Ac/AlaTfrase_AlgI/DltB"/>
</dbReference>
<dbReference type="GO" id="GO:0016746">
    <property type="term" value="F:acyltransferase activity"/>
    <property type="evidence" value="ECO:0007669"/>
    <property type="project" value="UniProtKB-KW"/>
</dbReference>
<evidence type="ECO:0000313" key="10">
    <source>
        <dbReference type="Proteomes" id="UP000824001"/>
    </source>
</evidence>
<dbReference type="InterPro" id="IPR004299">
    <property type="entry name" value="MBOAT_fam"/>
</dbReference>
<reference evidence="9" key="1">
    <citation type="submission" date="2020-10" db="EMBL/GenBank/DDBJ databases">
        <authorList>
            <person name="Gilroy R."/>
        </authorList>
    </citation>
    <scope>NUCLEOTIDE SEQUENCE</scope>
    <source>
        <strain evidence="9">ChiHjej10B9-9673</strain>
    </source>
</reference>
<keyword evidence="3 7" id="KW-1003">Cell membrane</keyword>
<keyword evidence="6 7" id="KW-0472">Membrane</keyword>
<evidence type="ECO:0000256" key="1">
    <source>
        <dbReference type="ARBA" id="ARBA00004651"/>
    </source>
</evidence>
<evidence type="ECO:0000256" key="6">
    <source>
        <dbReference type="ARBA" id="ARBA00023136"/>
    </source>
</evidence>
<evidence type="ECO:0000256" key="8">
    <source>
        <dbReference type="SAM" id="Phobius"/>
    </source>
</evidence>
<feature type="transmembrane region" description="Helical" evidence="8">
    <location>
        <begin position="377"/>
        <end position="394"/>
    </location>
</feature>
<comment type="subcellular location">
    <subcellularLocation>
        <location evidence="1">Cell membrane</location>
        <topology evidence="1">Multi-pass membrane protein</topology>
    </subcellularLocation>
</comment>
<comment type="caution">
    <text evidence="9">The sequence shown here is derived from an EMBL/GenBank/DDBJ whole genome shotgun (WGS) entry which is preliminary data.</text>
</comment>
<proteinExistence type="inferred from homology"/>
<dbReference type="InterPro" id="IPR028362">
    <property type="entry name" value="AlgI"/>
</dbReference>
<dbReference type="EMBL" id="DVJK01000159">
    <property type="protein sequence ID" value="HIS67045.1"/>
    <property type="molecule type" value="Genomic_DNA"/>
</dbReference>
<dbReference type="PIRSF" id="PIRSF016636">
    <property type="entry name" value="AlgI_DltB"/>
    <property type="match status" value="1"/>
</dbReference>
<keyword evidence="4 8" id="KW-0812">Transmembrane</keyword>
<evidence type="ECO:0000256" key="2">
    <source>
        <dbReference type="ARBA" id="ARBA00010323"/>
    </source>
</evidence>
<dbReference type="GO" id="GO:0042121">
    <property type="term" value="P:alginic acid biosynthetic process"/>
    <property type="evidence" value="ECO:0007669"/>
    <property type="project" value="InterPro"/>
</dbReference>
<comment type="similarity">
    <text evidence="2 7">Belongs to the membrane-bound acyltransferase family.</text>
</comment>
<dbReference type="Pfam" id="PF03062">
    <property type="entry name" value="MBOAT"/>
    <property type="match status" value="1"/>
</dbReference>
<accession>A0A9D1JV01</accession>
<feature type="transmembrane region" description="Helical" evidence="8">
    <location>
        <begin position="147"/>
        <end position="167"/>
    </location>
</feature>
<dbReference type="PANTHER" id="PTHR13285:SF18">
    <property type="entry name" value="PROTEIN-CYSTEINE N-PALMITOYLTRANSFERASE RASP"/>
    <property type="match status" value="1"/>
</dbReference>
<dbReference type="AlphaFoldDB" id="A0A9D1JV01"/>
<feature type="transmembrane region" description="Helical" evidence="8">
    <location>
        <begin position="7"/>
        <end position="27"/>
    </location>
</feature>
<feature type="transmembrane region" description="Helical" evidence="8">
    <location>
        <begin position="400"/>
        <end position="419"/>
    </location>
</feature>
<feature type="transmembrane region" description="Helical" evidence="8">
    <location>
        <begin position="353"/>
        <end position="370"/>
    </location>
</feature>
<evidence type="ECO:0000256" key="7">
    <source>
        <dbReference type="PIRNR" id="PIRNR016636"/>
    </source>
</evidence>
<sequence>MVFSSILFMFIYLPVVLLLYYISPVRWRNPILFVANMIFYGWGEPVYILLMLVSITINYINGILIAKWRHVDDKKAKTVLVVNVVLNLALLGFFKYYNMLADTLNALPFMNLPDLDVTLPIGISFYTFQTMSYPIDVYRGDADVQKNYISFGTFVALFPQLIAGPIVRYKDVADQLGFRASSVDQFSSGVERFMIGVGKKVLIANTIGKLWDAYALSVGELTFVGSWIGALAFGLQIYFDFAGYSDMAIGLGRMIGFEFLENFNYPYISKSITEFWRRWHMSLGTWFRDYLYIPLGGNRCGKARQIFNIVVVWAATGIWHGANWTFLVWGLYYAFWLLLEKTFLYKTLDKSKVIGHVYTIVIVTLVWPLFKLEDMGIAWQYTSAMLGFGAKGFICSDDIYYLLTYAATFAIGILASTPLAARLWHRLPKGFVRVAAPALILLALVLSTAYLVDATYNPFLYFNF</sequence>
<dbReference type="Proteomes" id="UP000824001">
    <property type="component" value="Unassembled WGS sequence"/>
</dbReference>
<feature type="transmembrane region" description="Helical" evidence="8">
    <location>
        <begin position="117"/>
        <end position="135"/>
    </location>
</feature>
<feature type="transmembrane region" description="Helical" evidence="8">
    <location>
        <begin position="224"/>
        <end position="244"/>
    </location>
</feature>
<reference evidence="9" key="2">
    <citation type="journal article" date="2021" name="PeerJ">
        <title>Extensive microbial diversity within the chicken gut microbiome revealed by metagenomics and culture.</title>
        <authorList>
            <person name="Gilroy R."/>
            <person name="Ravi A."/>
            <person name="Getino M."/>
            <person name="Pursley I."/>
            <person name="Horton D.L."/>
            <person name="Alikhan N.F."/>
            <person name="Baker D."/>
            <person name="Gharbi K."/>
            <person name="Hall N."/>
            <person name="Watson M."/>
            <person name="Adriaenssens E.M."/>
            <person name="Foster-Nyarko E."/>
            <person name="Jarju S."/>
            <person name="Secka A."/>
            <person name="Antonio M."/>
            <person name="Oren A."/>
            <person name="Chaudhuri R.R."/>
            <person name="La Ragione R."/>
            <person name="Hildebrand F."/>
            <person name="Pallen M.J."/>
        </authorList>
    </citation>
    <scope>NUCLEOTIDE SEQUENCE</scope>
    <source>
        <strain evidence="9">ChiHjej10B9-9673</strain>
    </source>
</reference>